<dbReference type="Proteomes" id="UP000321204">
    <property type="component" value="Chromosome"/>
</dbReference>
<gene>
    <name evidence="5" type="ORF">FSB75_14535</name>
</gene>
<organism evidence="5 6">
    <name type="scientific">Flavisolibacter ginsenosidimutans</name>
    <dbReference type="NCBI Taxonomy" id="661481"/>
    <lineage>
        <taxon>Bacteria</taxon>
        <taxon>Pseudomonadati</taxon>
        <taxon>Bacteroidota</taxon>
        <taxon>Chitinophagia</taxon>
        <taxon>Chitinophagales</taxon>
        <taxon>Chitinophagaceae</taxon>
        <taxon>Flavisolibacter</taxon>
    </lineage>
</organism>
<dbReference type="KEGG" id="fgg:FSB75_14535"/>
<keyword evidence="5" id="KW-0675">Receptor</keyword>
<evidence type="ECO:0000256" key="3">
    <source>
        <dbReference type="ARBA" id="ARBA00023237"/>
    </source>
</evidence>
<name>A0A5B8UKI5_9BACT</name>
<keyword evidence="2" id="KW-0472">Membrane</keyword>
<proteinExistence type="predicted"/>
<dbReference type="InterPro" id="IPR037066">
    <property type="entry name" value="Plug_dom_sf"/>
</dbReference>
<dbReference type="Gene3D" id="2.40.170.20">
    <property type="entry name" value="TonB-dependent receptor, beta-barrel domain"/>
    <property type="match status" value="1"/>
</dbReference>
<dbReference type="SUPFAM" id="SSF56935">
    <property type="entry name" value="Porins"/>
    <property type="match status" value="1"/>
</dbReference>
<comment type="subcellular location">
    <subcellularLocation>
        <location evidence="1">Cell outer membrane</location>
    </subcellularLocation>
</comment>
<evidence type="ECO:0000259" key="4">
    <source>
        <dbReference type="Pfam" id="PF14905"/>
    </source>
</evidence>
<dbReference type="AlphaFoldDB" id="A0A5B8UKI5"/>
<dbReference type="SUPFAM" id="SSF49478">
    <property type="entry name" value="Cna protein B-type domain"/>
    <property type="match status" value="1"/>
</dbReference>
<keyword evidence="6" id="KW-1185">Reference proteome</keyword>
<dbReference type="Pfam" id="PF14905">
    <property type="entry name" value="OMP_b-brl_3"/>
    <property type="match status" value="1"/>
</dbReference>
<dbReference type="EMBL" id="CP042433">
    <property type="protein sequence ID" value="QEC57068.1"/>
    <property type="molecule type" value="Genomic_DNA"/>
</dbReference>
<reference evidence="5 6" key="1">
    <citation type="journal article" date="2015" name="Int. J. Syst. Evol. Microbiol.">
        <title>Flavisolibacter ginsenosidimutans sp. nov., with ginsenoside-converting activity isolated from soil used for cultivating ginseng.</title>
        <authorList>
            <person name="Zhao Y."/>
            <person name="Liu Q."/>
            <person name="Kang M.S."/>
            <person name="Jin F."/>
            <person name="Yu H."/>
            <person name="Im W.T."/>
        </authorList>
    </citation>
    <scope>NUCLEOTIDE SEQUENCE [LARGE SCALE GENOMIC DNA]</scope>
    <source>
        <strain evidence="5 6">Gsoil 636</strain>
    </source>
</reference>
<evidence type="ECO:0000256" key="1">
    <source>
        <dbReference type="ARBA" id="ARBA00004442"/>
    </source>
</evidence>
<sequence>MFQFTTHFVTNLTAFMKKIVLYGLALLLLQCLIVAAAFAQSKTTLSGSVSDSAAQKPLQYATAELYKNAVAGQPLKVTFTNDKGKFAFAKLDTGNYVVSVSHTGFLEKQQTVAINGSESVELKPFSLSASNGALQGVVVTAKKPLVEQQEDKIIFNVENDPATKTENAIDILRKTPFVAVDGDDNVTVNGQTSFKVLLNGRETGVFAQNPKEALKGFPGSLITKIEVITSPSAKYDAEGVGGIINIITKKKVVGYNGSVNLWANQIGWYNINTNFSAKLGKLGITMYYGNNGGNNIEGRSKMVTTPLVPAYFSKRELNGTRLMTNFWQWGNLEAAYELDTLNTFALYGNVSGGKNRSILDQSITMSYPSAPDTVSNYNLTSRFEQPSYNIGADYIKKFSSNKEKEFSIRLNGDFGINNTFLNSVMDNPVAADRYVINNSKANNKQYTIQSDYILPLTNNQKIESGVKAILRKAASDFEGLIKATSAEDYVVNSSNTDHFRYNQDVYSAYSTYSFKTGKTTFRLGARMEHTEVDGNFISAKTKVTQSYTNLLPNLQSNTKFSNVFTLVVTYSDRIQRPFIQNLNPFRNDNDPRFITYGNPSLQPQTIHSLAVQTRLMKGRTFAGITFTGSYSDNMIVQYSSFDAAKGITSTTSDNVGKEWAVSANGNFNTKVNNDWSVFLNGNVRYNRVENKFLPSQANSGFSGNANLNTSYSINKKFTASGYAGFFRAPVSIQTKYPFNLWYGIHAGYKFLNEKLTASVGLSNFFQKERAWELTTVDPSFMYKSTTVSPFRALAIDISWNFGKLSESVSKKKGVNNDDLLSSGNGGN</sequence>
<dbReference type="Gene3D" id="2.60.40.1120">
    <property type="entry name" value="Carboxypeptidase-like, regulatory domain"/>
    <property type="match status" value="1"/>
</dbReference>
<dbReference type="InterPro" id="IPR036942">
    <property type="entry name" value="Beta-barrel_TonB_sf"/>
</dbReference>
<dbReference type="GO" id="GO:0009279">
    <property type="term" value="C:cell outer membrane"/>
    <property type="evidence" value="ECO:0007669"/>
    <property type="project" value="UniProtKB-SubCell"/>
</dbReference>
<evidence type="ECO:0000313" key="5">
    <source>
        <dbReference type="EMBL" id="QEC57068.1"/>
    </source>
</evidence>
<dbReference type="Pfam" id="PF13620">
    <property type="entry name" value="CarboxypepD_reg"/>
    <property type="match status" value="1"/>
</dbReference>
<keyword evidence="3" id="KW-0998">Cell outer membrane</keyword>
<dbReference type="Gene3D" id="2.170.130.10">
    <property type="entry name" value="TonB-dependent receptor, plug domain"/>
    <property type="match status" value="1"/>
</dbReference>
<dbReference type="InterPro" id="IPR041700">
    <property type="entry name" value="OMP_b-brl_3"/>
</dbReference>
<feature type="domain" description="Outer membrane protein beta-barrel" evidence="4">
    <location>
        <begin position="413"/>
        <end position="799"/>
    </location>
</feature>
<dbReference type="PANTHER" id="PTHR40980:SF4">
    <property type="entry name" value="TONB-DEPENDENT RECEPTOR-LIKE BETA-BARREL DOMAIN-CONTAINING PROTEIN"/>
    <property type="match status" value="1"/>
</dbReference>
<dbReference type="PANTHER" id="PTHR40980">
    <property type="entry name" value="PLUG DOMAIN-CONTAINING PROTEIN"/>
    <property type="match status" value="1"/>
</dbReference>
<dbReference type="OrthoDB" id="905812at2"/>
<evidence type="ECO:0000256" key="2">
    <source>
        <dbReference type="ARBA" id="ARBA00023136"/>
    </source>
</evidence>
<evidence type="ECO:0000313" key="6">
    <source>
        <dbReference type="Proteomes" id="UP000321204"/>
    </source>
</evidence>
<accession>A0A5B8UKI5</accession>
<protein>
    <submittedName>
        <fullName evidence="5">TonB-dependent receptor</fullName>
    </submittedName>
</protein>